<dbReference type="EMBL" id="JAUJLE010000623">
    <property type="protein sequence ID" value="KAK0952285.1"/>
    <property type="molecule type" value="Genomic_DNA"/>
</dbReference>
<dbReference type="InterPro" id="IPR056884">
    <property type="entry name" value="NPHP3-like_N"/>
</dbReference>
<evidence type="ECO:0008006" key="6">
    <source>
        <dbReference type="Google" id="ProtNLM"/>
    </source>
</evidence>
<proteinExistence type="predicted"/>
<name>A0AAN6H209_9PEZI</name>
<dbReference type="InterPro" id="IPR027417">
    <property type="entry name" value="P-loop_NTPase"/>
</dbReference>
<protein>
    <recommendedName>
        <fullName evidence="6">NACHT-NTPase and P-loop NTPases N-terminal domain-containing protein</fullName>
    </recommendedName>
</protein>
<dbReference type="PANTHER" id="PTHR10039">
    <property type="entry name" value="AMELOGENIN"/>
    <property type="match status" value="1"/>
</dbReference>
<dbReference type="InterPro" id="IPR031352">
    <property type="entry name" value="SesA"/>
</dbReference>
<keyword evidence="1" id="KW-0677">Repeat</keyword>
<evidence type="ECO:0000313" key="4">
    <source>
        <dbReference type="EMBL" id="KAK0952285.1"/>
    </source>
</evidence>
<keyword evidence="5" id="KW-1185">Reference proteome</keyword>
<dbReference type="Proteomes" id="UP001175353">
    <property type="component" value="Unassembled WGS sequence"/>
</dbReference>
<evidence type="ECO:0000256" key="1">
    <source>
        <dbReference type="ARBA" id="ARBA00022737"/>
    </source>
</evidence>
<reference evidence="4" key="1">
    <citation type="submission" date="2023-06" db="EMBL/GenBank/DDBJ databases">
        <title>Black Yeasts Isolated from many extreme environments.</title>
        <authorList>
            <person name="Coleine C."/>
            <person name="Stajich J.E."/>
            <person name="Selbmann L."/>
        </authorList>
    </citation>
    <scope>NUCLEOTIDE SEQUENCE</scope>
    <source>
        <strain evidence="4">CCFEE 5200</strain>
    </source>
</reference>
<feature type="domain" description="NACHT-NTPase and P-loop NTPases N-terminal" evidence="2">
    <location>
        <begin position="11"/>
        <end position="136"/>
    </location>
</feature>
<organism evidence="4 5">
    <name type="scientific">Friedmanniomyces endolithicus</name>
    <dbReference type="NCBI Taxonomy" id="329885"/>
    <lineage>
        <taxon>Eukaryota</taxon>
        <taxon>Fungi</taxon>
        <taxon>Dikarya</taxon>
        <taxon>Ascomycota</taxon>
        <taxon>Pezizomycotina</taxon>
        <taxon>Dothideomycetes</taxon>
        <taxon>Dothideomycetidae</taxon>
        <taxon>Mycosphaerellales</taxon>
        <taxon>Teratosphaeriaceae</taxon>
        <taxon>Friedmanniomyces</taxon>
    </lineage>
</organism>
<dbReference type="Pfam" id="PF17107">
    <property type="entry name" value="SesA"/>
    <property type="match status" value="1"/>
</dbReference>
<dbReference type="Gene3D" id="3.40.50.300">
    <property type="entry name" value="P-loop containing nucleotide triphosphate hydrolases"/>
    <property type="match status" value="1"/>
</dbReference>
<evidence type="ECO:0000259" key="2">
    <source>
        <dbReference type="Pfam" id="PF17107"/>
    </source>
</evidence>
<feature type="domain" description="Nephrocystin 3-like N-terminal" evidence="3">
    <location>
        <begin position="181"/>
        <end position="290"/>
    </location>
</feature>
<gene>
    <name evidence="4" type="ORF">LTR91_024492</name>
</gene>
<dbReference type="PANTHER" id="PTHR10039:SF16">
    <property type="entry name" value="GPI INOSITOL-DEACYLASE"/>
    <property type="match status" value="1"/>
</dbReference>
<evidence type="ECO:0000313" key="5">
    <source>
        <dbReference type="Proteomes" id="UP001175353"/>
    </source>
</evidence>
<dbReference type="AlphaFoldDB" id="A0AAN6H209"/>
<sequence>MADPITIVGAIASVVQLIDFSTRVLIRLNEYQSNHKELPSAFAHIASQHPILREILEKSKDGMYHQSISPDEVQTIEPCLRGCQQQVEKLDGILSAVLPDAREGRVKRMTKGFRSLWEESDVRKIDAEIESYVNRLTFYCAWSSSKLDPRNKDTLARLQKWLAPPDPLFNPRKALKLRSANTGKWYLQGARYEAWKTTGPPYTWLYGSAGSGKTILSTGIIEDLQEYCRDDPARSLAVYFFDFNDVDKQDPSKMCVTRGKVRRALRDLPKTLDNTYARILSRIDEGQNAEEALKILRSLAYAERPLTANEVLEVTGILTEKDSSHFDEDEVLRDSRDSLRICSSLVSITSSGDGANVFYDDMEDESV</sequence>
<evidence type="ECO:0000259" key="3">
    <source>
        <dbReference type="Pfam" id="PF24883"/>
    </source>
</evidence>
<accession>A0AAN6H209</accession>
<dbReference type="Pfam" id="PF24883">
    <property type="entry name" value="NPHP3_N"/>
    <property type="match status" value="1"/>
</dbReference>
<comment type="caution">
    <text evidence="4">The sequence shown here is derived from an EMBL/GenBank/DDBJ whole genome shotgun (WGS) entry which is preliminary data.</text>
</comment>